<gene>
    <name evidence="3" type="ORF">SSX86_024603</name>
</gene>
<dbReference type="CDD" id="cd00590">
    <property type="entry name" value="RRM_SF"/>
    <property type="match status" value="1"/>
</dbReference>
<comment type="caution">
    <text evidence="3">The sequence shown here is derived from an EMBL/GenBank/DDBJ whole genome shotgun (WGS) entry which is preliminary data.</text>
</comment>
<dbReference type="SUPFAM" id="SSF54928">
    <property type="entry name" value="RNA-binding domain, RBD"/>
    <property type="match status" value="1"/>
</dbReference>
<feature type="region of interest" description="Disordered" evidence="1">
    <location>
        <begin position="579"/>
        <end position="598"/>
    </location>
</feature>
<feature type="compositionally biased region" description="Low complexity" evidence="1">
    <location>
        <begin position="368"/>
        <end position="382"/>
    </location>
</feature>
<evidence type="ECO:0000313" key="3">
    <source>
        <dbReference type="EMBL" id="KAK9053529.1"/>
    </source>
</evidence>
<feature type="region of interest" description="Disordered" evidence="1">
    <location>
        <begin position="360"/>
        <end position="424"/>
    </location>
</feature>
<dbReference type="InterPro" id="IPR012677">
    <property type="entry name" value="Nucleotide-bd_a/b_plait_sf"/>
</dbReference>
<accession>A0AAP0CHW3</accession>
<dbReference type="GO" id="GO:0030041">
    <property type="term" value="P:actin filament polymerization"/>
    <property type="evidence" value="ECO:0007669"/>
    <property type="project" value="TreeGrafter"/>
</dbReference>
<reference evidence="3 4" key="1">
    <citation type="submission" date="2024-04" db="EMBL/GenBank/DDBJ databases">
        <title>The reference genome of an endangered Asteraceae, Deinandra increscens subsp. villosa, native to the Central Coast of California.</title>
        <authorList>
            <person name="Guilliams M."/>
            <person name="Hasenstab-Lehman K."/>
            <person name="Meyer R."/>
            <person name="Mcevoy S."/>
        </authorList>
    </citation>
    <scope>NUCLEOTIDE SEQUENCE [LARGE SCALE GENOMIC DNA]</scope>
    <source>
        <tissue evidence="3">Leaf</tissue>
    </source>
</reference>
<dbReference type="Proteomes" id="UP001408789">
    <property type="component" value="Unassembled WGS sequence"/>
</dbReference>
<feature type="region of interest" description="Disordered" evidence="1">
    <location>
        <begin position="445"/>
        <end position="568"/>
    </location>
</feature>
<name>A0AAP0CHW3_9ASTR</name>
<evidence type="ECO:0000313" key="4">
    <source>
        <dbReference type="Proteomes" id="UP001408789"/>
    </source>
</evidence>
<dbReference type="InterPro" id="IPR035979">
    <property type="entry name" value="RBD_domain_sf"/>
</dbReference>
<sequence>MRARVSRPAEDGWRTIVARKPRFTGDREENPPTALKHPPPPDATSYLLTNLPGNCTAATLWRRCCQLGTLKDAFIPNRRDRRGQIYGFVRFVGIRNHDAMVDKLNRIKIGNSNHIAKLARTQKSHTTSHPPPPPPPSRNPPPPPPHNPPYPKTRPDNIWAPRQTVRNMSYKDVIKGHSQYVEIQIPCTPPLVPTTWKTSMLVGETTNIHHLLGANTLLTEDTTAVPKIHYIGGLRLLLKFDCSMDAKDFLMNKKPTWSKIFKNLAIWEGQHVKYDRIAKLFIRGIPFHLRCKDTLEAIGKAFGRVIMSDDFDWSSYELESGTCYILTEKVSSIEGMVKLCWNKKYYDVWVCENPMQWSPHPDLPSPSPSSDSSDNDSDCFSSEQGPVNLEEGEFIPNFLSTPPKTISEDGPITTPSLKIAPTPATADEEAAAFNYPTPFPDVHCYPTLDIQTSPSLTRSSKQSPRTPSPPPSPLAPPPPYPNIHYPTSPSQVEESNFLDPDPVDPVDSIGSTLAQDTPQMGRPNPPVPHNTYEPSPVPSPHFIRPIPHHSPPTTSPPRHSSLPQISSLTKAASCPTFFPRLHSSSAVPMDNNPELPDLNCTAKASSSYASQVSLKKLKEKED</sequence>
<dbReference type="GO" id="GO:0005884">
    <property type="term" value="C:actin filament"/>
    <property type="evidence" value="ECO:0007669"/>
    <property type="project" value="TreeGrafter"/>
</dbReference>
<dbReference type="InterPro" id="IPR000504">
    <property type="entry name" value="RRM_dom"/>
</dbReference>
<dbReference type="AlphaFoldDB" id="A0AAP0CHW3"/>
<feature type="domain" description="RRM" evidence="2">
    <location>
        <begin position="48"/>
        <end position="112"/>
    </location>
</feature>
<feature type="compositionally biased region" description="Polar residues" evidence="1">
    <location>
        <begin position="449"/>
        <end position="458"/>
    </location>
</feature>
<organism evidence="3 4">
    <name type="scientific">Deinandra increscens subsp. villosa</name>
    <dbReference type="NCBI Taxonomy" id="3103831"/>
    <lineage>
        <taxon>Eukaryota</taxon>
        <taxon>Viridiplantae</taxon>
        <taxon>Streptophyta</taxon>
        <taxon>Embryophyta</taxon>
        <taxon>Tracheophyta</taxon>
        <taxon>Spermatophyta</taxon>
        <taxon>Magnoliopsida</taxon>
        <taxon>eudicotyledons</taxon>
        <taxon>Gunneridae</taxon>
        <taxon>Pentapetalae</taxon>
        <taxon>asterids</taxon>
        <taxon>campanulids</taxon>
        <taxon>Asterales</taxon>
        <taxon>Asteraceae</taxon>
        <taxon>Asteroideae</taxon>
        <taxon>Heliantheae alliance</taxon>
        <taxon>Madieae</taxon>
        <taxon>Madiinae</taxon>
        <taxon>Deinandra</taxon>
    </lineage>
</organism>
<feature type="compositionally biased region" description="Polar residues" evidence="1">
    <location>
        <begin position="509"/>
        <end position="518"/>
    </location>
</feature>
<evidence type="ECO:0000256" key="1">
    <source>
        <dbReference type="SAM" id="MobiDB-lite"/>
    </source>
</evidence>
<evidence type="ECO:0000259" key="2">
    <source>
        <dbReference type="Pfam" id="PF00076"/>
    </source>
</evidence>
<feature type="region of interest" description="Disordered" evidence="1">
    <location>
        <begin position="16"/>
        <end position="43"/>
    </location>
</feature>
<protein>
    <recommendedName>
        <fullName evidence="2">RRM domain-containing protein</fullName>
    </recommendedName>
</protein>
<feature type="compositionally biased region" description="Pro residues" evidence="1">
    <location>
        <begin position="129"/>
        <end position="152"/>
    </location>
</feature>
<keyword evidence="4" id="KW-1185">Reference proteome</keyword>
<dbReference type="PANTHER" id="PTHR45691:SF1">
    <property type="entry name" value="FH2 DOMAIN-CONTAINING PROTEIN 1-RELATED"/>
    <property type="match status" value="1"/>
</dbReference>
<feature type="region of interest" description="Disordered" evidence="1">
    <location>
        <begin position="120"/>
        <end position="158"/>
    </location>
</feature>
<dbReference type="Gene3D" id="3.30.70.330">
    <property type="match status" value="1"/>
</dbReference>
<dbReference type="EMBL" id="JBCNJP010000025">
    <property type="protein sequence ID" value="KAK9053529.1"/>
    <property type="molecule type" value="Genomic_DNA"/>
</dbReference>
<dbReference type="Pfam" id="PF00076">
    <property type="entry name" value="RRM_1"/>
    <property type="match status" value="1"/>
</dbReference>
<feature type="compositionally biased region" description="Pro residues" evidence="1">
    <location>
        <begin position="466"/>
        <end position="481"/>
    </location>
</feature>
<dbReference type="PANTHER" id="PTHR45691">
    <property type="entry name" value="PROTEIN DIAPHANOUS"/>
    <property type="match status" value="1"/>
</dbReference>
<proteinExistence type="predicted"/>
<dbReference type="GO" id="GO:0003723">
    <property type="term" value="F:RNA binding"/>
    <property type="evidence" value="ECO:0007669"/>
    <property type="project" value="InterPro"/>
</dbReference>
<dbReference type="InterPro" id="IPR051412">
    <property type="entry name" value="Formin_Homology_Diaphanous_sf"/>
</dbReference>